<dbReference type="OMA" id="MAICYEA"/>
<dbReference type="EMBL" id="CVMT01000002">
    <property type="protein sequence ID" value="CRG86491.1"/>
    <property type="molecule type" value="Genomic_DNA"/>
</dbReference>
<evidence type="ECO:0000256" key="2">
    <source>
        <dbReference type="ARBA" id="ARBA00022741"/>
    </source>
</evidence>
<dbReference type="SMART" id="SM00829">
    <property type="entry name" value="PKS_ER"/>
    <property type="match status" value="1"/>
</dbReference>
<gene>
    <name evidence="6" type="ORF">PISL3812_03497</name>
</gene>
<dbReference type="InterPro" id="IPR013154">
    <property type="entry name" value="ADH-like_N"/>
</dbReference>
<dbReference type="OrthoDB" id="48317at2759"/>
<dbReference type="InterPro" id="IPR011032">
    <property type="entry name" value="GroES-like_sf"/>
</dbReference>
<comment type="similarity">
    <text evidence="1">Belongs to the zinc-containing alcohol dehydrogenase family.</text>
</comment>
<feature type="domain" description="Enoyl reductase (ER)" evidence="5">
    <location>
        <begin position="16"/>
        <end position="364"/>
    </location>
</feature>
<dbReference type="STRING" id="28573.A0A0U1LV17"/>
<dbReference type="AlphaFoldDB" id="A0A0U1LV17"/>
<keyword evidence="2" id="KW-0547">Nucleotide-binding</keyword>
<dbReference type="SUPFAM" id="SSF51735">
    <property type="entry name" value="NAD(P)-binding Rossmann-fold domains"/>
    <property type="match status" value="1"/>
</dbReference>
<proteinExistence type="inferred from homology"/>
<evidence type="ECO:0000256" key="1">
    <source>
        <dbReference type="ARBA" id="ARBA00008072"/>
    </source>
</evidence>
<dbReference type="InterPro" id="IPR013149">
    <property type="entry name" value="ADH-like_C"/>
</dbReference>
<dbReference type="Pfam" id="PF08240">
    <property type="entry name" value="ADH_N"/>
    <property type="match status" value="1"/>
</dbReference>
<reference evidence="6 7" key="1">
    <citation type="submission" date="2015-04" db="EMBL/GenBank/DDBJ databases">
        <authorList>
            <person name="Syromyatnikov M.Y."/>
            <person name="Popov V.N."/>
        </authorList>
    </citation>
    <scope>NUCLEOTIDE SEQUENCE [LARGE SCALE GENOMIC DNA]</scope>
    <source>
        <strain evidence="6">WF-38-12</strain>
    </source>
</reference>
<dbReference type="Gene3D" id="3.40.50.720">
    <property type="entry name" value="NAD(P)-binding Rossmann-like Domain"/>
    <property type="match status" value="1"/>
</dbReference>
<dbReference type="InterPro" id="IPR020843">
    <property type="entry name" value="ER"/>
</dbReference>
<evidence type="ECO:0000313" key="6">
    <source>
        <dbReference type="EMBL" id="CRG86491.1"/>
    </source>
</evidence>
<protein>
    <recommendedName>
        <fullName evidence="5">Enoyl reductase (ER) domain-containing protein</fullName>
    </recommendedName>
</protein>
<dbReference type="GO" id="GO:0000166">
    <property type="term" value="F:nucleotide binding"/>
    <property type="evidence" value="ECO:0007669"/>
    <property type="project" value="UniProtKB-KW"/>
</dbReference>
<keyword evidence="4" id="KW-0560">Oxidoreductase</keyword>
<evidence type="ECO:0000256" key="4">
    <source>
        <dbReference type="ARBA" id="ARBA00023002"/>
    </source>
</evidence>
<organism evidence="6 7">
    <name type="scientific">Talaromyces islandicus</name>
    <name type="common">Penicillium islandicum</name>
    <dbReference type="NCBI Taxonomy" id="28573"/>
    <lineage>
        <taxon>Eukaryota</taxon>
        <taxon>Fungi</taxon>
        <taxon>Dikarya</taxon>
        <taxon>Ascomycota</taxon>
        <taxon>Pezizomycotina</taxon>
        <taxon>Eurotiomycetes</taxon>
        <taxon>Eurotiomycetidae</taxon>
        <taxon>Eurotiales</taxon>
        <taxon>Trichocomaceae</taxon>
        <taxon>Talaromyces</taxon>
        <taxon>Talaromyces sect. Islandici</taxon>
    </lineage>
</organism>
<sequence length="375" mass="39582">MAVTLPSIHTALKILGSNNVAVSENIPLPVLQPSDILVRVACVSINHVDAKSADMSPSPGATSGTDFSGVVVGIGSDVSKDSFRSTNGMQPVQVGDRVFGGVFGNNPLRHDNGAFAEYVAVPARLVWHIPDGMDFSTASTLGAAVATVGLSLFQYMQLPMPTYPGTETAGNGPFVLVYGGGTATGAMAIQVLKIAGFRPITTCSPASSAHATELGATATFDYRSPTCGAELREYSGDTLSLALDCITDTASMNICYEALGSAGGRYVALDSFPLRAHTRRSVVPDWVCTYSQFGHPIAWAAPYNLEARPEDLLTAEAWYVIAQKLMNRGLIAPHPKEERQGGLAAIGEGMESVRRGQIKGRKLVYRISNELCAVA</sequence>
<dbReference type="PANTHER" id="PTHR45348">
    <property type="entry name" value="HYPOTHETICAL OXIDOREDUCTASE (EUROFUNG)"/>
    <property type="match status" value="1"/>
</dbReference>
<dbReference type="SUPFAM" id="SSF50129">
    <property type="entry name" value="GroES-like"/>
    <property type="match status" value="1"/>
</dbReference>
<dbReference type="PANTHER" id="PTHR45348:SF6">
    <property type="entry name" value="TRANS-ENOYL REDUCTASE APDC"/>
    <property type="match status" value="1"/>
</dbReference>
<evidence type="ECO:0000313" key="7">
    <source>
        <dbReference type="Proteomes" id="UP000054383"/>
    </source>
</evidence>
<dbReference type="InterPro" id="IPR036291">
    <property type="entry name" value="NAD(P)-bd_dom_sf"/>
</dbReference>
<dbReference type="CDD" id="cd08249">
    <property type="entry name" value="enoyl_reductase_like"/>
    <property type="match status" value="1"/>
</dbReference>
<keyword evidence="7" id="KW-1185">Reference proteome</keyword>
<keyword evidence="3" id="KW-0521">NADP</keyword>
<evidence type="ECO:0000256" key="3">
    <source>
        <dbReference type="ARBA" id="ARBA00022857"/>
    </source>
</evidence>
<name>A0A0U1LV17_TALIS</name>
<dbReference type="InterPro" id="IPR047122">
    <property type="entry name" value="Trans-enoyl_RdTase-like"/>
</dbReference>
<dbReference type="GO" id="GO:0016651">
    <property type="term" value="F:oxidoreductase activity, acting on NAD(P)H"/>
    <property type="evidence" value="ECO:0007669"/>
    <property type="project" value="InterPro"/>
</dbReference>
<accession>A0A0U1LV17</accession>
<dbReference type="Gene3D" id="3.90.180.10">
    <property type="entry name" value="Medium-chain alcohol dehydrogenases, catalytic domain"/>
    <property type="match status" value="1"/>
</dbReference>
<dbReference type="Proteomes" id="UP000054383">
    <property type="component" value="Unassembled WGS sequence"/>
</dbReference>
<dbReference type="Pfam" id="PF00107">
    <property type="entry name" value="ADH_zinc_N"/>
    <property type="match status" value="1"/>
</dbReference>
<evidence type="ECO:0000259" key="5">
    <source>
        <dbReference type="SMART" id="SM00829"/>
    </source>
</evidence>